<protein>
    <submittedName>
        <fullName evidence="2">Uncharacterized protein</fullName>
    </submittedName>
</protein>
<dbReference type="EMBL" id="JOJR01000103">
    <property type="protein sequence ID" value="RCN45405.1"/>
    <property type="molecule type" value="Genomic_DNA"/>
</dbReference>
<feature type="region of interest" description="Disordered" evidence="1">
    <location>
        <begin position="19"/>
        <end position="39"/>
    </location>
</feature>
<proteinExistence type="predicted"/>
<evidence type="ECO:0000256" key="1">
    <source>
        <dbReference type="SAM" id="MobiDB-lite"/>
    </source>
</evidence>
<evidence type="ECO:0000313" key="3">
    <source>
        <dbReference type="Proteomes" id="UP000252519"/>
    </source>
</evidence>
<dbReference type="AlphaFoldDB" id="A0A368GQV4"/>
<accession>A0A368GQV4</accession>
<organism evidence="2 3">
    <name type="scientific">Ancylostoma caninum</name>
    <name type="common">Dog hookworm</name>
    <dbReference type="NCBI Taxonomy" id="29170"/>
    <lineage>
        <taxon>Eukaryota</taxon>
        <taxon>Metazoa</taxon>
        <taxon>Ecdysozoa</taxon>
        <taxon>Nematoda</taxon>
        <taxon>Chromadorea</taxon>
        <taxon>Rhabditida</taxon>
        <taxon>Rhabditina</taxon>
        <taxon>Rhabditomorpha</taxon>
        <taxon>Strongyloidea</taxon>
        <taxon>Ancylostomatidae</taxon>
        <taxon>Ancylostomatinae</taxon>
        <taxon>Ancylostoma</taxon>
    </lineage>
</organism>
<keyword evidence="3" id="KW-1185">Reference proteome</keyword>
<evidence type="ECO:0000313" key="2">
    <source>
        <dbReference type="EMBL" id="RCN45405.1"/>
    </source>
</evidence>
<sequence length="39" mass="4439">MWQFGMPFTERENVPRLLRNRHTSGPGLRITKLTGKAAA</sequence>
<dbReference type="Proteomes" id="UP000252519">
    <property type="component" value="Unassembled WGS sequence"/>
</dbReference>
<comment type="caution">
    <text evidence="2">The sequence shown here is derived from an EMBL/GenBank/DDBJ whole genome shotgun (WGS) entry which is preliminary data.</text>
</comment>
<gene>
    <name evidence="2" type="ORF">ANCCAN_08626</name>
</gene>
<reference evidence="2 3" key="1">
    <citation type="submission" date="2014-10" db="EMBL/GenBank/DDBJ databases">
        <title>Draft genome of the hookworm Ancylostoma caninum.</title>
        <authorList>
            <person name="Mitreva M."/>
        </authorList>
    </citation>
    <scope>NUCLEOTIDE SEQUENCE [LARGE SCALE GENOMIC DNA]</scope>
    <source>
        <strain evidence="2 3">Baltimore</strain>
    </source>
</reference>
<name>A0A368GQV4_ANCCA</name>